<name>F3Z194_DESAF</name>
<dbReference type="InterPro" id="IPR001455">
    <property type="entry name" value="TusA-like"/>
</dbReference>
<dbReference type="Pfam" id="PF01206">
    <property type="entry name" value="TusA"/>
    <property type="match status" value="1"/>
</dbReference>
<gene>
    <name evidence="3" type="ORF">Desaf_2783</name>
</gene>
<dbReference type="Proteomes" id="UP000007844">
    <property type="component" value="Chromosome"/>
</dbReference>
<dbReference type="KEGG" id="daf:Desaf_2783"/>
<dbReference type="AlphaFoldDB" id="F3Z194"/>
<dbReference type="PROSITE" id="PS01148">
    <property type="entry name" value="UPF0033"/>
    <property type="match status" value="1"/>
</dbReference>
<comment type="similarity">
    <text evidence="1">Belongs to the sulfur carrier protein TusA family.</text>
</comment>
<dbReference type="eggNOG" id="COG0425">
    <property type="taxonomic scope" value="Bacteria"/>
</dbReference>
<dbReference type="SUPFAM" id="SSF64307">
    <property type="entry name" value="SirA-like"/>
    <property type="match status" value="1"/>
</dbReference>
<evidence type="ECO:0000259" key="2">
    <source>
        <dbReference type="PROSITE" id="PS01148"/>
    </source>
</evidence>
<reference evidence="3 4" key="1">
    <citation type="journal article" date="2011" name="J. Bacteriol.">
        <title>Genome sequence of the mercury-methylating and pleomorphic Desulfovibrio africanus Strain Walvis Bay.</title>
        <authorList>
            <person name="Brown S.D."/>
            <person name="Wall J.D."/>
            <person name="Kucken A.M."/>
            <person name="Gilmour C.C."/>
            <person name="Podar M."/>
            <person name="Brandt C.C."/>
            <person name="Teshima H."/>
            <person name="Detter J.C."/>
            <person name="Han C.S."/>
            <person name="Land M.L."/>
            <person name="Lucas S."/>
            <person name="Han J."/>
            <person name="Pennacchio L."/>
            <person name="Nolan M."/>
            <person name="Pitluck S."/>
            <person name="Woyke T."/>
            <person name="Goodwin L."/>
            <person name="Palumbo A.V."/>
            <person name="Elias D.A."/>
        </authorList>
    </citation>
    <scope>NUCLEOTIDE SEQUENCE [LARGE SCALE GENOMIC DNA]</scope>
    <source>
        <strain evidence="3 4">Walvis Bay</strain>
    </source>
</reference>
<accession>F3Z194</accession>
<evidence type="ECO:0000313" key="4">
    <source>
        <dbReference type="Proteomes" id="UP000007844"/>
    </source>
</evidence>
<evidence type="ECO:0000313" key="3">
    <source>
        <dbReference type="EMBL" id="EGJ51097.1"/>
    </source>
</evidence>
<dbReference type="PANTHER" id="PTHR33279:SF6">
    <property type="entry name" value="SULFUR CARRIER PROTEIN YEDF-RELATED"/>
    <property type="match status" value="1"/>
</dbReference>
<dbReference type="Gene3D" id="3.30.110.40">
    <property type="entry name" value="TusA-like domain"/>
    <property type="match status" value="1"/>
</dbReference>
<feature type="domain" description="UPF0033" evidence="2">
    <location>
        <begin position="5"/>
        <end position="29"/>
    </location>
</feature>
<dbReference type="RefSeq" id="WP_005985630.1">
    <property type="nucleotide sequence ID" value="NC_016629.1"/>
</dbReference>
<protein>
    <submittedName>
        <fullName evidence="3">SirA-like domain-containing protein</fullName>
    </submittedName>
</protein>
<organism evidence="3 4">
    <name type="scientific">Desulfocurvibacter africanus subsp. africanus str. Walvis Bay</name>
    <dbReference type="NCBI Taxonomy" id="690850"/>
    <lineage>
        <taxon>Bacteria</taxon>
        <taxon>Pseudomonadati</taxon>
        <taxon>Thermodesulfobacteriota</taxon>
        <taxon>Desulfovibrionia</taxon>
        <taxon>Desulfovibrionales</taxon>
        <taxon>Desulfovibrionaceae</taxon>
        <taxon>Desulfocurvibacter</taxon>
    </lineage>
</organism>
<sequence>MATIIDARGLSCPQPVLLTMSRIKELSSGELDVLVDNEASRENVIRAASSQGWRVLKSEAQGEDFIVSIKK</sequence>
<evidence type="ECO:0000256" key="1">
    <source>
        <dbReference type="ARBA" id="ARBA00008984"/>
    </source>
</evidence>
<dbReference type="CDD" id="cd03421">
    <property type="entry name" value="SirA_like_N"/>
    <property type="match status" value="1"/>
</dbReference>
<dbReference type="EMBL" id="CP003221">
    <property type="protein sequence ID" value="EGJ51097.1"/>
    <property type="molecule type" value="Genomic_DNA"/>
</dbReference>
<dbReference type="STRING" id="690850.Desaf_2783"/>
<dbReference type="HOGENOM" id="CLU_165255_0_2_7"/>
<keyword evidence="4" id="KW-1185">Reference proteome</keyword>
<proteinExistence type="inferred from homology"/>
<dbReference type="InterPro" id="IPR036868">
    <property type="entry name" value="TusA-like_sf"/>
</dbReference>
<dbReference type="PANTHER" id="PTHR33279">
    <property type="entry name" value="SULFUR CARRIER PROTEIN YEDF-RELATED"/>
    <property type="match status" value="1"/>
</dbReference>